<sequence>MCIRRLIVCCLLFLALVSAGPFGASLSGRDSANAPIRVATSDAAMTAKTRGVRHCQRGIAGLVSCSIDKTIVRTEFGPRSDGAGNKLDVSEAPLPSDQHVSEHFRPPRLS</sequence>
<protein>
    <submittedName>
        <fullName evidence="3">Uncharacterized protein</fullName>
    </submittedName>
</protein>
<evidence type="ECO:0000256" key="1">
    <source>
        <dbReference type="SAM" id="MobiDB-lite"/>
    </source>
</evidence>
<comment type="caution">
    <text evidence="3">The sequence shown here is derived from an EMBL/GenBank/DDBJ whole genome shotgun (WGS) entry which is preliminary data.</text>
</comment>
<name>A0A4R5PNZ4_9HYPH</name>
<proteinExistence type="predicted"/>
<keyword evidence="4" id="KW-1185">Reference proteome</keyword>
<feature type="region of interest" description="Disordered" evidence="1">
    <location>
        <begin position="75"/>
        <end position="110"/>
    </location>
</feature>
<gene>
    <name evidence="3" type="ORF">E2A64_06785</name>
</gene>
<reference evidence="3 4" key="1">
    <citation type="journal article" date="2013" name="Int. J. Syst. Evol. Microbiol.">
        <title>Hoeflea suaedae sp. nov., an endophytic bacterium isolated from the root of the halophyte Suaeda maritima.</title>
        <authorList>
            <person name="Chung E.J."/>
            <person name="Park J.A."/>
            <person name="Pramanik P."/>
            <person name="Bibi F."/>
            <person name="Jeon C.O."/>
            <person name="Chung Y.R."/>
        </authorList>
    </citation>
    <scope>NUCLEOTIDE SEQUENCE [LARGE SCALE GENOMIC DNA]</scope>
    <source>
        <strain evidence="3 4">YC6898</strain>
    </source>
</reference>
<dbReference type="RefSeq" id="WP_133283628.1">
    <property type="nucleotide sequence ID" value="NZ_SMSI01000001.1"/>
</dbReference>
<feature type="chain" id="PRO_5020627269" evidence="2">
    <location>
        <begin position="25"/>
        <end position="110"/>
    </location>
</feature>
<accession>A0A4R5PNZ4</accession>
<organism evidence="3 4">
    <name type="scientific">Pseudohoeflea suaedae</name>
    <dbReference type="NCBI Taxonomy" id="877384"/>
    <lineage>
        <taxon>Bacteria</taxon>
        <taxon>Pseudomonadati</taxon>
        <taxon>Pseudomonadota</taxon>
        <taxon>Alphaproteobacteria</taxon>
        <taxon>Hyphomicrobiales</taxon>
        <taxon>Rhizobiaceae</taxon>
        <taxon>Pseudohoeflea</taxon>
    </lineage>
</organism>
<feature type="compositionally biased region" description="Basic and acidic residues" evidence="1">
    <location>
        <begin position="99"/>
        <end position="110"/>
    </location>
</feature>
<evidence type="ECO:0000256" key="2">
    <source>
        <dbReference type="SAM" id="SignalP"/>
    </source>
</evidence>
<dbReference type="AlphaFoldDB" id="A0A4R5PNZ4"/>
<keyword evidence="2" id="KW-0732">Signal</keyword>
<evidence type="ECO:0000313" key="4">
    <source>
        <dbReference type="Proteomes" id="UP000295131"/>
    </source>
</evidence>
<dbReference type="EMBL" id="SMSI01000001">
    <property type="protein sequence ID" value="TDH38794.1"/>
    <property type="molecule type" value="Genomic_DNA"/>
</dbReference>
<dbReference type="Proteomes" id="UP000295131">
    <property type="component" value="Unassembled WGS sequence"/>
</dbReference>
<evidence type="ECO:0000313" key="3">
    <source>
        <dbReference type="EMBL" id="TDH38794.1"/>
    </source>
</evidence>
<feature type="signal peptide" evidence="2">
    <location>
        <begin position="1"/>
        <end position="24"/>
    </location>
</feature>